<dbReference type="EMBL" id="JAPWTK010000005">
    <property type="protein sequence ID" value="KAJ8961567.1"/>
    <property type="molecule type" value="Genomic_DNA"/>
</dbReference>
<evidence type="ECO:0000313" key="2">
    <source>
        <dbReference type="Proteomes" id="UP001162162"/>
    </source>
</evidence>
<dbReference type="Proteomes" id="UP001162162">
    <property type="component" value="Unassembled WGS sequence"/>
</dbReference>
<protein>
    <submittedName>
        <fullName evidence="1">Uncharacterized protein</fullName>
    </submittedName>
</protein>
<gene>
    <name evidence="1" type="ORF">NQ318_014819</name>
</gene>
<comment type="caution">
    <text evidence="1">The sequence shown here is derived from an EMBL/GenBank/DDBJ whole genome shotgun (WGS) entry which is preliminary data.</text>
</comment>
<sequence length="94" mass="10945">MLNKWLLCSKVSQYVRGNEFADSHSSWTFHATFTCMSTKSNWCKKSNRRIIKKEEDFANGLKRDWQRMKISQKTSTSVDLLINKTTGSGELKIH</sequence>
<evidence type="ECO:0000313" key="1">
    <source>
        <dbReference type="EMBL" id="KAJ8961567.1"/>
    </source>
</evidence>
<dbReference type="AlphaFoldDB" id="A0AAV8ZCD2"/>
<accession>A0AAV8ZCD2</accession>
<proteinExistence type="predicted"/>
<organism evidence="1 2">
    <name type="scientific">Aromia moschata</name>
    <dbReference type="NCBI Taxonomy" id="1265417"/>
    <lineage>
        <taxon>Eukaryota</taxon>
        <taxon>Metazoa</taxon>
        <taxon>Ecdysozoa</taxon>
        <taxon>Arthropoda</taxon>
        <taxon>Hexapoda</taxon>
        <taxon>Insecta</taxon>
        <taxon>Pterygota</taxon>
        <taxon>Neoptera</taxon>
        <taxon>Endopterygota</taxon>
        <taxon>Coleoptera</taxon>
        <taxon>Polyphaga</taxon>
        <taxon>Cucujiformia</taxon>
        <taxon>Chrysomeloidea</taxon>
        <taxon>Cerambycidae</taxon>
        <taxon>Cerambycinae</taxon>
        <taxon>Callichromatini</taxon>
        <taxon>Aromia</taxon>
    </lineage>
</organism>
<keyword evidence="2" id="KW-1185">Reference proteome</keyword>
<reference evidence="1" key="1">
    <citation type="journal article" date="2023" name="Insect Mol. Biol.">
        <title>Genome sequencing provides insights into the evolution of gene families encoding plant cell wall-degrading enzymes in longhorned beetles.</title>
        <authorList>
            <person name="Shin N.R."/>
            <person name="Okamura Y."/>
            <person name="Kirsch R."/>
            <person name="Pauchet Y."/>
        </authorList>
    </citation>
    <scope>NUCLEOTIDE SEQUENCE</scope>
    <source>
        <strain evidence="1">AMC_N1</strain>
    </source>
</reference>
<name>A0AAV8ZCD2_9CUCU</name>